<protein>
    <submittedName>
        <fullName evidence="2">Uncharacterized protein</fullName>
    </submittedName>
</protein>
<reference evidence="2 3" key="1">
    <citation type="submission" date="2020-08" db="EMBL/GenBank/DDBJ databases">
        <title>Sequencing the genomes of 1000 actinobacteria strains.</title>
        <authorList>
            <person name="Klenk H.-P."/>
        </authorList>
    </citation>
    <scope>NUCLEOTIDE SEQUENCE [LARGE SCALE GENOMIC DNA]</scope>
    <source>
        <strain evidence="2 3">DSM 45518</strain>
    </source>
</reference>
<organism evidence="2 3">
    <name type="scientific">Paractinoplanes abujensis</name>
    <dbReference type="NCBI Taxonomy" id="882441"/>
    <lineage>
        <taxon>Bacteria</taxon>
        <taxon>Bacillati</taxon>
        <taxon>Actinomycetota</taxon>
        <taxon>Actinomycetes</taxon>
        <taxon>Micromonosporales</taxon>
        <taxon>Micromonosporaceae</taxon>
        <taxon>Paractinoplanes</taxon>
    </lineage>
</organism>
<dbReference type="AlphaFoldDB" id="A0A7W7CZM6"/>
<feature type="transmembrane region" description="Helical" evidence="1">
    <location>
        <begin position="6"/>
        <end position="23"/>
    </location>
</feature>
<accession>A0A7W7CZM6</accession>
<feature type="transmembrane region" description="Helical" evidence="1">
    <location>
        <begin position="30"/>
        <end position="51"/>
    </location>
</feature>
<evidence type="ECO:0000256" key="1">
    <source>
        <dbReference type="SAM" id="Phobius"/>
    </source>
</evidence>
<keyword evidence="1" id="KW-0472">Membrane</keyword>
<sequence>MVDLVIAVLAVVVLVGVAMVLVRRDRLGRGAIGAALAVAVVAAGTFAVTLYRSQTGGDDAGQPVVLPKIIGSSVPAEQGFGTAVLKIELPMSTESKYPQTALWLQPPRAGTDPYTGDLSLLCATPGKDEKVQNCTGGDQRVWSAEPLEQRATIGPAVGDPFTDPGACDEGNGVKYQDGYLELAAGKAYCLHKAAGTVALRIPSFPAEKPLPNGIDVEMAVLNS</sequence>
<name>A0A7W7CZM6_9ACTN</name>
<keyword evidence="1" id="KW-1133">Transmembrane helix</keyword>
<proteinExistence type="predicted"/>
<keyword evidence="1" id="KW-0812">Transmembrane</keyword>
<dbReference type="RefSeq" id="WP_184954688.1">
    <property type="nucleotide sequence ID" value="NZ_BOMC01000059.1"/>
</dbReference>
<evidence type="ECO:0000313" key="3">
    <source>
        <dbReference type="Proteomes" id="UP000542742"/>
    </source>
</evidence>
<gene>
    <name evidence="2" type="ORF">BKA14_006603</name>
</gene>
<evidence type="ECO:0000313" key="2">
    <source>
        <dbReference type="EMBL" id="MBB4696455.1"/>
    </source>
</evidence>
<dbReference type="Proteomes" id="UP000542742">
    <property type="component" value="Unassembled WGS sequence"/>
</dbReference>
<dbReference type="EMBL" id="JACHMF010000001">
    <property type="protein sequence ID" value="MBB4696455.1"/>
    <property type="molecule type" value="Genomic_DNA"/>
</dbReference>
<keyword evidence="3" id="KW-1185">Reference proteome</keyword>
<comment type="caution">
    <text evidence="2">The sequence shown here is derived from an EMBL/GenBank/DDBJ whole genome shotgun (WGS) entry which is preliminary data.</text>
</comment>